<comment type="caution">
    <text evidence="1">The sequence shown here is derived from an EMBL/GenBank/DDBJ whole genome shotgun (WGS) entry which is preliminary data.</text>
</comment>
<reference evidence="1 2" key="1">
    <citation type="journal article" date="2015" name="Nature">
        <title>rRNA introns, odd ribosomes, and small enigmatic genomes across a large radiation of phyla.</title>
        <authorList>
            <person name="Brown C.T."/>
            <person name="Hug L.A."/>
            <person name="Thomas B.C."/>
            <person name="Sharon I."/>
            <person name="Castelle C.J."/>
            <person name="Singh A."/>
            <person name="Wilkins M.J."/>
            <person name="Williams K.H."/>
            <person name="Banfield J.F."/>
        </authorList>
    </citation>
    <scope>NUCLEOTIDE SEQUENCE [LARGE SCALE GENOMIC DNA]</scope>
</reference>
<accession>A0A0G1DMZ6</accession>
<gene>
    <name evidence="1" type="ORF">UV74_C0001G0057</name>
</gene>
<name>A0A0G1DMZ6_9BACT</name>
<dbReference type="AlphaFoldDB" id="A0A0G1DMZ6"/>
<evidence type="ECO:0000313" key="2">
    <source>
        <dbReference type="Proteomes" id="UP000034090"/>
    </source>
</evidence>
<evidence type="ECO:0008006" key="3">
    <source>
        <dbReference type="Google" id="ProtNLM"/>
    </source>
</evidence>
<protein>
    <recommendedName>
        <fullName evidence="3">DUF4145 domain-containing protein</fullName>
    </recommendedName>
</protein>
<evidence type="ECO:0000313" key="1">
    <source>
        <dbReference type="EMBL" id="KKS98947.1"/>
    </source>
</evidence>
<sequence>MITKQFLETYPLLRKYPITFDKLSHSQWGTKGAICNLPKPALNLFCKKCQSMQTFNMENDFEHFAVDSPVRHSPVGKIFEVRYLCAGCGQYRHTFYIEFGVDRAPKGDARTFSGWIRKIGQLPPWEIDIDKNIEKALGDDSVLYKKGLICESQSYGIGSYAYFRRITENIIDELLNSISDLIDEGDKEKYEQALEKVKKTRVTEEKIELVQDLLPLSLQPNGLNPLKSLHSALSAGIHNKTDEECLELAETIKEVLIYLLEEIKNRKNRAKEFTERMKRLLKQK</sequence>
<dbReference type="Proteomes" id="UP000034090">
    <property type="component" value="Unassembled WGS sequence"/>
</dbReference>
<dbReference type="STRING" id="1618578.UV74_C0001G0057"/>
<dbReference type="EMBL" id="LCFQ01000001">
    <property type="protein sequence ID" value="KKS98947.1"/>
    <property type="molecule type" value="Genomic_DNA"/>
</dbReference>
<organism evidence="1 2">
    <name type="scientific">Candidatus Woesebacteria bacterium GW2011_GWB1_43_14</name>
    <dbReference type="NCBI Taxonomy" id="1618578"/>
    <lineage>
        <taxon>Bacteria</taxon>
        <taxon>Candidatus Woeseibacteriota</taxon>
    </lineage>
</organism>
<proteinExistence type="predicted"/>